<dbReference type="PROSITE" id="PS50102">
    <property type="entry name" value="RRM"/>
    <property type="match status" value="1"/>
</dbReference>
<dbReference type="SMART" id="SM00360">
    <property type="entry name" value="RRM"/>
    <property type="match status" value="1"/>
</dbReference>
<dbReference type="EMBL" id="VCAZ01000048">
    <property type="protein sequence ID" value="TSM68910.1"/>
    <property type="molecule type" value="Genomic_DNA"/>
</dbReference>
<gene>
    <name evidence="4" type="ORF">Baya_8377</name>
</gene>
<sequence length="842" mass="94354">MWYPPSVLVPMYLEPNALTRPVPAMWSAVPQRVKQHLCFAVNDLEGYLEHRLSEDERKFLLSKSVYDLVKANCFLELTDPKLLGWYLSLPAEDRKLMQEEENKLWLLPRNVRAELNLVKDKGQVSEDMATRGSQQSDCMQSALTNMSAFARNLSNGFQQPAQPSYNLDDQPLCQMWDGKKVQMFKDPLTQASSLLDGELELPSHHHSNDHDQLPLPPDTNPDFSNLEKEKLPEYYSLSEEHKSAQWDNATNNSIMATKHSTEASTDKGPRTCGAENCTFPDSVSLLSNSSGWTDLTEDGQNLSSEDETRADEHHTMNEEESSSSATCVPVSDQGTCKSEFACKVGSLSTNMKCEVSTVSLVDAGSDFRACFTSSQTTEITQDFVVKRFEDVFTSTDFSPVNQETQTIPKQTSEKSTITEVYMSDLDAICEEFEKFKMMEEELLHLKDERTYAEKPRNEQQQCQRGCGALSRARSAELRLLALQFAMCQQHCWRCFYTSTPVETSVQRIKEVPDAVSQTLRSLEDQYVKMRRKILEGVPLDNLEPLSVDTKRLKEETCYRPSLIYEAFLDDCLSESSYETFGGLRDKGQINKEDELNKQKDCLNNCLSFYNIKLKSGSNFLNIAFVVVAANRENECFLLSVSNLPNTVNEQELLCWFAKYNTNQVSFTSLSNARVAIVSVMNPNDAEAAIMEMNGRSIEGNTLHVEHLHKPPVVGQITVKESCVRLAPAANKAGSAGEELIPQTVNIFDASGALHRSLDKMTNISTTPTATGTCVPQHYGTMGSFDTIMAQLLERHSNLGRQQIIGALLQLQTKNHGVLSGLPFTDIVNMTSELLTHSATDQA</sequence>
<keyword evidence="5" id="KW-1185">Reference proteome</keyword>
<proteinExistence type="predicted"/>
<dbReference type="GO" id="GO:0003723">
    <property type="term" value="F:RNA binding"/>
    <property type="evidence" value="ECO:0007669"/>
    <property type="project" value="UniProtKB-UniRule"/>
</dbReference>
<feature type="region of interest" description="Disordered" evidence="2">
    <location>
        <begin position="289"/>
        <end position="328"/>
    </location>
</feature>
<dbReference type="PANTHER" id="PTHR17550:SF7">
    <property type="entry name" value="RNA-BINDING PROTEIN 44"/>
    <property type="match status" value="1"/>
</dbReference>
<dbReference type="PANTHER" id="PTHR17550">
    <property type="entry name" value="E3 UBIQUITIN-PROTEIN LIGASE TTC3"/>
    <property type="match status" value="1"/>
</dbReference>
<evidence type="ECO:0000313" key="4">
    <source>
        <dbReference type="EMBL" id="TSM68910.1"/>
    </source>
</evidence>
<accession>A0A556U4U1</accession>
<evidence type="ECO:0000256" key="2">
    <source>
        <dbReference type="SAM" id="MobiDB-lite"/>
    </source>
</evidence>
<feature type="domain" description="RRM" evidence="3">
    <location>
        <begin position="636"/>
        <end position="709"/>
    </location>
</feature>
<evidence type="ECO:0000259" key="3">
    <source>
        <dbReference type="PROSITE" id="PS50102"/>
    </source>
</evidence>
<dbReference type="InterPro" id="IPR035979">
    <property type="entry name" value="RBD_domain_sf"/>
</dbReference>
<feature type="compositionally biased region" description="Basic and acidic residues" evidence="2">
    <location>
        <begin position="201"/>
        <end position="212"/>
    </location>
</feature>
<dbReference type="Gene3D" id="3.30.70.330">
    <property type="match status" value="1"/>
</dbReference>
<evidence type="ECO:0000256" key="1">
    <source>
        <dbReference type="PROSITE-ProRule" id="PRU00176"/>
    </source>
</evidence>
<dbReference type="InterPro" id="IPR012677">
    <property type="entry name" value="Nucleotide-bd_a/b_plait_sf"/>
</dbReference>
<organism evidence="4 5">
    <name type="scientific">Bagarius yarrelli</name>
    <name type="common">Goonch</name>
    <name type="synonym">Bagrus yarrelli</name>
    <dbReference type="NCBI Taxonomy" id="175774"/>
    <lineage>
        <taxon>Eukaryota</taxon>
        <taxon>Metazoa</taxon>
        <taxon>Chordata</taxon>
        <taxon>Craniata</taxon>
        <taxon>Vertebrata</taxon>
        <taxon>Euteleostomi</taxon>
        <taxon>Actinopterygii</taxon>
        <taxon>Neopterygii</taxon>
        <taxon>Teleostei</taxon>
        <taxon>Ostariophysi</taxon>
        <taxon>Siluriformes</taxon>
        <taxon>Sisoridae</taxon>
        <taxon>Sisorinae</taxon>
        <taxon>Bagarius</taxon>
    </lineage>
</organism>
<dbReference type="OrthoDB" id="9941526at2759"/>
<dbReference type="InterPro" id="IPR000504">
    <property type="entry name" value="RRM_dom"/>
</dbReference>
<dbReference type="AlphaFoldDB" id="A0A556U4U1"/>
<name>A0A556U4U1_BAGYA</name>
<evidence type="ECO:0000313" key="5">
    <source>
        <dbReference type="Proteomes" id="UP000319801"/>
    </source>
</evidence>
<reference evidence="4 5" key="1">
    <citation type="journal article" date="2019" name="Genome Biol. Evol.">
        <title>Whole-Genome Sequencing of the Giant Devil Catfish, Bagarius yarrelli.</title>
        <authorList>
            <person name="Jiang W."/>
            <person name="Lv Y."/>
            <person name="Cheng L."/>
            <person name="Yang K."/>
            <person name="Chao B."/>
            <person name="Wang X."/>
            <person name="Li Y."/>
            <person name="Pan X."/>
            <person name="You X."/>
            <person name="Zhang Y."/>
            <person name="Yang J."/>
            <person name="Li J."/>
            <person name="Zhang X."/>
            <person name="Liu S."/>
            <person name="Sun C."/>
            <person name="Yang J."/>
            <person name="Shi Q."/>
        </authorList>
    </citation>
    <scope>NUCLEOTIDE SEQUENCE [LARGE SCALE GENOMIC DNA]</scope>
    <source>
        <strain evidence="4">JWS20170419001</strain>
        <tissue evidence="4">Muscle</tissue>
    </source>
</reference>
<dbReference type="Proteomes" id="UP000319801">
    <property type="component" value="Unassembled WGS sequence"/>
</dbReference>
<feature type="region of interest" description="Disordered" evidence="2">
    <location>
        <begin position="200"/>
        <end position="226"/>
    </location>
</feature>
<feature type="compositionally biased region" description="Basic and acidic residues" evidence="2">
    <location>
        <begin position="306"/>
        <end position="317"/>
    </location>
</feature>
<keyword evidence="1" id="KW-0694">RNA-binding</keyword>
<dbReference type="SUPFAM" id="SSF54928">
    <property type="entry name" value="RNA-binding domain, RBD"/>
    <property type="match status" value="1"/>
</dbReference>
<dbReference type="Pfam" id="PF00076">
    <property type="entry name" value="RRM_1"/>
    <property type="match status" value="1"/>
</dbReference>
<protein>
    <submittedName>
        <fullName evidence="4">RNA-binding protein 44</fullName>
    </submittedName>
</protein>
<comment type="caution">
    <text evidence="4">The sequence shown here is derived from an EMBL/GenBank/DDBJ whole genome shotgun (WGS) entry which is preliminary data.</text>
</comment>
<feature type="compositionally biased region" description="Polar residues" evidence="2">
    <location>
        <begin position="289"/>
        <end position="303"/>
    </location>
</feature>